<organism evidence="3 4">
    <name type="scientific">Diaminobutyricimonas aerilata</name>
    <dbReference type="NCBI Taxonomy" id="1162967"/>
    <lineage>
        <taxon>Bacteria</taxon>
        <taxon>Bacillati</taxon>
        <taxon>Actinomycetota</taxon>
        <taxon>Actinomycetes</taxon>
        <taxon>Micrococcales</taxon>
        <taxon>Microbacteriaceae</taxon>
        <taxon>Diaminobutyricimonas</taxon>
    </lineage>
</organism>
<gene>
    <name evidence="3" type="ORF">CLV46_3193</name>
</gene>
<evidence type="ECO:0000256" key="2">
    <source>
        <dbReference type="ARBA" id="ARBA00023002"/>
    </source>
</evidence>
<dbReference type="Gene3D" id="3.40.50.720">
    <property type="entry name" value="NAD(P)-binding Rossmann-like Domain"/>
    <property type="match status" value="1"/>
</dbReference>
<sequence>MGRLAGSDQSFANLHGRVAVVTGASGGIGRGTSRALLRAGASVVMIARDQAGLEAASEELGDQDRTLLVTADVTDRLQLARARDAVLETFGPPDLVVVGAGVMLGAPFEDAIPNDWVSMIDVNLHGLLFTAQTFADDLVQAGEDGRPSDLIFIGAIAGHVLYPNFSVFNAVSAAIAQLSRTLRLEYGRRGLRVHNIEPGYTTSSFGRHLSNDEAQRVWRETEESITSRVDSNDVGALVAMTAALPFGLNLAEMVVVPTEQG</sequence>
<dbReference type="PRINTS" id="PR00081">
    <property type="entry name" value="GDHRDH"/>
</dbReference>
<dbReference type="SUPFAM" id="SSF51735">
    <property type="entry name" value="NAD(P)-binding Rossmann-fold domains"/>
    <property type="match status" value="1"/>
</dbReference>
<name>A0A2M9CNX7_9MICO</name>
<reference evidence="3 4" key="1">
    <citation type="submission" date="2017-11" db="EMBL/GenBank/DDBJ databases">
        <title>Genomic Encyclopedia of Archaeal and Bacterial Type Strains, Phase II (KMG-II): From Individual Species to Whole Genera.</title>
        <authorList>
            <person name="Goeker M."/>
        </authorList>
    </citation>
    <scope>NUCLEOTIDE SEQUENCE [LARGE SCALE GENOMIC DNA]</scope>
    <source>
        <strain evidence="3 4">DSM 27393</strain>
    </source>
</reference>
<dbReference type="GO" id="GO:0016491">
    <property type="term" value="F:oxidoreductase activity"/>
    <property type="evidence" value="ECO:0007669"/>
    <property type="project" value="UniProtKB-KW"/>
</dbReference>
<comment type="similarity">
    <text evidence="1">Belongs to the short-chain dehydrogenases/reductases (SDR) family.</text>
</comment>
<keyword evidence="4" id="KW-1185">Reference proteome</keyword>
<accession>A0A2M9CNX7</accession>
<dbReference type="InterPro" id="IPR036291">
    <property type="entry name" value="NAD(P)-bd_dom_sf"/>
</dbReference>
<evidence type="ECO:0000313" key="3">
    <source>
        <dbReference type="EMBL" id="PJJ73600.1"/>
    </source>
</evidence>
<dbReference type="InterPro" id="IPR002347">
    <property type="entry name" value="SDR_fam"/>
</dbReference>
<dbReference type="AlphaFoldDB" id="A0A2M9CNX7"/>
<dbReference type="Proteomes" id="UP000228758">
    <property type="component" value="Unassembled WGS sequence"/>
</dbReference>
<dbReference type="CDD" id="cd05233">
    <property type="entry name" value="SDR_c"/>
    <property type="match status" value="1"/>
</dbReference>
<comment type="caution">
    <text evidence="3">The sequence shown here is derived from an EMBL/GenBank/DDBJ whole genome shotgun (WGS) entry which is preliminary data.</text>
</comment>
<protein>
    <submittedName>
        <fullName evidence="3">NADP-dependent 3-hydroxy acid dehydrogenase YdfG</fullName>
    </submittedName>
</protein>
<proteinExistence type="inferred from homology"/>
<dbReference type="EMBL" id="PGFF01000001">
    <property type="protein sequence ID" value="PJJ73600.1"/>
    <property type="molecule type" value="Genomic_DNA"/>
</dbReference>
<dbReference type="RefSeq" id="WP_100365665.1">
    <property type="nucleotide sequence ID" value="NZ_PGFF01000001.1"/>
</dbReference>
<evidence type="ECO:0000313" key="4">
    <source>
        <dbReference type="Proteomes" id="UP000228758"/>
    </source>
</evidence>
<dbReference type="PANTHER" id="PTHR43669">
    <property type="entry name" value="5-KETO-D-GLUCONATE 5-REDUCTASE"/>
    <property type="match status" value="1"/>
</dbReference>
<dbReference type="PANTHER" id="PTHR43669:SF3">
    <property type="entry name" value="ALCOHOL DEHYDROGENASE, PUTATIVE (AFU_ORTHOLOGUE AFUA_3G03445)-RELATED"/>
    <property type="match status" value="1"/>
</dbReference>
<evidence type="ECO:0000256" key="1">
    <source>
        <dbReference type="ARBA" id="ARBA00006484"/>
    </source>
</evidence>
<dbReference type="Pfam" id="PF00106">
    <property type="entry name" value="adh_short"/>
    <property type="match status" value="1"/>
</dbReference>
<dbReference type="OrthoDB" id="9792003at2"/>
<keyword evidence="2" id="KW-0560">Oxidoreductase</keyword>